<accession>A0A6C0H0I7</accession>
<protein>
    <submittedName>
        <fullName evidence="1">Uncharacterized protein</fullName>
    </submittedName>
</protein>
<reference evidence="1" key="1">
    <citation type="journal article" date="2020" name="Nature">
        <title>Giant virus diversity and host interactions through global metagenomics.</title>
        <authorList>
            <person name="Schulz F."/>
            <person name="Roux S."/>
            <person name="Paez-Espino D."/>
            <person name="Jungbluth S."/>
            <person name="Walsh D.A."/>
            <person name="Denef V.J."/>
            <person name="McMahon K.D."/>
            <person name="Konstantinidis K.T."/>
            <person name="Eloe-Fadrosh E.A."/>
            <person name="Kyrpides N.C."/>
            <person name="Woyke T."/>
        </authorList>
    </citation>
    <scope>NUCLEOTIDE SEQUENCE</scope>
    <source>
        <strain evidence="1">GVMAG-M-3300023179-4</strain>
    </source>
</reference>
<sequence>MSKPTYRYEQSYQFLKKGVKHTVREQVVDGEKGLSIMFLKKVGDEFYKLYAKETEKDKFSIKEKVGDKETEKEISEKDLLKILKTEKLEGIINFVTKERGSYKNKKISLKKNYDKAAEI</sequence>
<organism evidence="1">
    <name type="scientific">viral metagenome</name>
    <dbReference type="NCBI Taxonomy" id="1070528"/>
    <lineage>
        <taxon>unclassified sequences</taxon>
        <taxon>metagenomes</taxon>
        <taxon>organismal metagenomes</taxon>
    </lineage>
</organism>
<dbReference type="AlphaFoldDB" id="A0A6C0H0I7"/>
<name>A0A6C0H0I7_9ZZZZ</name>
<dbReference type="EMBL" id="MN739836">
    <property type="protein sequence ID" value="QHT74032.1"/>
    <property type="molecule type" value="Genomic_DNA"/>
</dbReference>
<evidence type="ECO:0000313" key="1">
    <source>
        <dbReference type="EMBL" id="QHT74032.1"/>
    </source>
</evidence>
<proteinExistence type="predicted"/>